<gene>
    <name evidence="2" type="ORF">METZ01_LOCUS403962</name>
</gene>
<dbReference type="PANTHER" id="PTHR30525:SF0">
    <property type="entry name" value="1-DEOXY-D-XYLULOSE 5-PHOSPHATE REDUCTOISOMERASE, CHLOROPLASTIC"/>
    <property type="match status" value="1"/>
</dbReference>
<accession>A0A382VZ22</accession>
<evidence type="ECO:0000259" key="1">
    <source>
        <dbReference type="Pfam" id="PF02670"/>
    </source>
</evidence>
<dbReference type="InterPro" id="IPR013512">
    <property type="entry name" value="DXP_reductoisomerase_N"/>
</dbReference>
<dbReference type="PANTHER" id="PTHR30525">
    <property type="entry name" value="1-DEOXY-D-XYLULOSE 5-PHOSPHATE REDUCTOISOMERASE"/>
    <property type="match status" value="1"/>
</dbReference>
<dbReference type="GO" id="GO:0070402">
    <property type="term" value="F:NADPH binding"/>
    <property type="evidence" value="ECO:0007669"/>
    <property type="project" value="InterPro"/>
</dbReference>
<protein>
    <recommendedName>
        <fullName evidence="1">1-deoxy-D-xylulose 5-phosphate reductoisomerase N-terminal domain-containing protein</fullName>
    </recommendedName>
</protein>
<dbReference type="SUPFAM" id="SSF51735">
    <property type="entry name" value="NAD(P)-binding Rossmann-fold domains"/>
    <property type="match status" value="1"/>
</dbReference>
<feature type="domain" description="1-deoxy-D-xylulose 5-phosphate reductoisomerase N-terminal" evidence="1">
    <location>
        <begin position="5"/>
        <end position="70"/>
    </location>
</feature>
<reference evidence="2" key="1">
    <citation type="submission" date="2018-05" db="EMBL/GenBank/DDBJ databases">
        <authorList>
            <person name="Lanie J.A."/>
            <person name="Ng W.-L."/>
            <person name="Kazmierczak K.M."/>
            <person name="Andrzejewski T.M."/>
            <person name="Davidsen T.M."/>
            <person name="Wayne K.J."/>
            <person name="Tettelin H."/>
            <person name="Glass J.I."/>
            <person name="Rusch D."/>
            <person name="Podicherti R."/>
            <person name="Tsui H.-C.T."/>
            <person name="Winkler M.E."/>
        </authorList>
    </citation>
    <scope>NUCLEOTIDE SEQUENCE</scope>
</reference>
<dbReference type="InterPro" id="IPR036291">
    <property type="entry name" value="NAD(P)-bd_dom_sf"/>
</dbReference>
<dbReference type="GO" id="GO:0051484">
    <property type="term" value="P:isopentenyl diphosphate biosynthetic process, methylerythritol 4-phosphate pathway involved in terpenoid biosynthetic process"/>
    <property type="evidence" value="ECO:0007669"/>
    <property type="project" value="TreeGrafter"/>
</dbReference>
<dbReference type="Pfam" id="PF02670">
    <property type="entry name" value="DXP_reductoisom"/>
    <property type="match status" value="1"/>
</dbReference>
<organism evidence="2">
    <name type="scientific">marine metagenome</name>
    <dbReference type="NCBI Taxonomy" id="408172"/>
    <lineage>
        <taxon>unclassified sequences</taxon>
        <taxon>metagenomes</taxon>
        <taxon>ecological metagenomes</taxon>
    </lineage>
</organism>
<feature type="non-terminal residue" evidence="2">
    <location>
        <position position="70"/>
    </location>
</feature>
<dbReference type="GO" id="GO:0030145">
    <property type="term" value="F:manganese ion binding"/>
    <property type="evidence" value="ECO:0007669"/>
    <property type="project" value="TreeGrafter"/>
</dbReference>
<sequence length="70" mass="8088">MKKKIAILGSTGSIGKSTIDILRKDKKNFDVVLLTTNNNYREILKQAKEFKARNIIINNKKHYLSLKKKL</sequence>
<evidence type="ECO:0000313" key="2">
    <source>
        <dbReference type="EMBL" id="SVD51108.1"/>
    </source>
</evidence>
<dbReference type="EMBL" id="UINC01155325">
    <property type="protein sequence ID" value="SVD51108.1"/>
    <property type="molecule type" value="Genomic_DNA"/>
</dbReference>
<dbReference type="GO" id="GO:0030604">
    <property type="term" value="F:1-deoxy-D-xylulose-5-phosphate reductoisomerase activity"/>
    <property type="evidence" value="ECO:0007669"/>
    <property type="project" value="InterPro"/>
</dbReference>
<dbReference type="AlphaFoldDB" id="A0A382VZ22"/>
<proteinExistence type="predicted"/>
<dbReference type="Gene3D" id="3.40.50.720">
    <property type="entry name" value="NAD(P)-binding Rossmann-like Domain"/>
    <property type="match status" value="1"/>
</dbReference>
<name>A0A382VZ22_9ZZZZ</name>
<dbReference type="InterPro" id="IPR003821">
    <property type="entry name" value="DXP_reductoisomerase"/>
</dbReference>